<evidence type="ECO:0000256" key="2">
    <source>
        <dbReference type="SAM" id="Phobius"/>
    </source>
</evidence>
<evidence type="ECO:0008006" key="6">
    <source>
        <dbReference type="Google" id="ProtNLM"/>
    </source>
</evidence>
<dbReference type="AlphaFoldDB" id="A0A5C6G9N8"/>
<feature type="region of interest" description="Disordered" evidence="1">
    <location>
        <begin position="41"/>
        <end position="60"/>
    </location>
</feature>
<organism evidence="4 5">
    <name type="scientific">Metarhizium rileyi (strain RCEF 4871)</name>
    <name type="common">Nomuraea rileyi</name>
    <dbReference type="NCBI Taxonomy" id="1649241"/>
    <lineage>
        <taxon>Eukaryota</taxon>
        <taxon>Fungi</taxon>
        <taxon>Dikarya</taxon>
        <taxon>Ascomycota</taxon>
        <taxon>Pezizomycotina</taxon>
        <taxon>Sordariomycetes</taxon>
        <taxon>Hypocreomycetidae</taxon>
        <taxon>Hypocreales</taxon>
        <taxon>Clavicipitaceae</taxon>
        <taxon>Metarhizium</taxon>
    </lineage>
</organism>
<dbReference type="PANTHER" id="PTHR35778:SF1">
    <property type="entry name" value="SIGNALING MUCIN HKR1-RELATED"/>
    <property type="match status" value="1"/>
</dbReference>
<feature type="chain" id="PRO_5022979042" description="Basic proline-rich protein" evidence="3">
    <location>
        <begin position="21"/>
        <end position="756"/>
    </location>
</feature>
<dbReference type="GO" id="GO:0030010">
    <property type="term" value="P:establishment of cell polarity"/>
    <property type="evidence" value="ECO:0007669"/>
    <property type="project" value="TreeGrafter"/>
</dbReference>
<dbReference type="GO" id="GO:0005034">
    <property type="term" value="F:osmosensor activity"/>
    <property type="evidence" value="ECO:0007669"/>
    <property type="project" value="InterPro"/>
</dbReference>
<dbReference type="GO" id="GO:0005886">
    <property type="term" value="C:plasma membrane"/>
    <property type="evidence" value="ECO:0007669"/>
    <property type="project" value="InterPro"/>
</dbReference>
<gene>
    <name evidence="4" type="ORF">ED733_006122</name>
</gene>
<feature type="region of interest" description="Disordered" evidence="1">
    <location>
        <begin position="98"/>
        <end position="231"/>
    </location>
</feature>
<feature type="compositionally biased region" description="Polar residues" evidence="1">
    <location>
        <begin position="215"/>
        <end position="226"/>
    </location>
</feature>
<dbReference type="Proteomes" id="UP000317257">
    <property type="component" value="Unassembled WGS sequence"/>
</dbReference>
<dbReference type="GO" id="GO:0030427">
    <property type="term" value="C:site of polarized growth"/>
    <property type="evidence" value="ECO:0007669"/>
    <property type="project" value="TreeGrafter"/>
</dbReference>
<feature type="signal peptide" evidence="3">
    <location>
        <begin position="1"/>
        <end position="20"/>
    </location>
</feature>
<dbReference type="GO" id="GO:0009986">
    <property type="term" value="C:cell surface"/>
    <property type="evidence" value="ECO:0007669"/>
    <property type="project" value="TreeGrafter"/>
</dbReference>
<proteinExistence type="predicted"/>
<feature type="region of interest" description="Disordered" evidence="1">
    <location>
        <begin position="244"/>
        <end position="276"/>
    </location>
</feature>
<evidence type="ECO:0000256" key="3">
    <source>
        <dbReference type="SAM" id="SignalP"/>
    </source>
</evidence>
<sequence length="756" mass="78141">MHAKTLALASAVAMAASVAAVQPEHPRIYFPREIKREYHNGTVTSSRSLSPPDVTPTTSSTRRDLLSDLISEILGSDQPVKSGTRVQPAVSSIVVETTVPSDHTPPEAALPKVTVGPPTKTKSEMDSSSRTKSPDDSDIVIGPTGIVSSAKQPAEVTPVDPTALPTAKPTENTPVDPPVGNNTVPEAKPTKSSTENGPVKGSEPSETISVKPPAVNTTVPEATPTKSGGLLDPIGTLLSSLLPDLPVGDKSSKVPKQTETSSSLEQPIPANSTKTAVPTIPTTEVGLLPSVSLLPIPDTTKSIPVPGLLPNVTLTETSLPSTKASIPIPVITTTTSGSELVPNVTTSSALLPTATPTAIPTNIPIGNTTSTTSDPISSSVTDAPVTNGTISAPPAPEKNSTVEPATTSKPVIVSPTTKPQDITASTVPTEVDVTVRPTATSSQTDNALPSTNIEPTTFSSSTPTVSQGLPTTIPKAIIQGDGQGSVPTGSVAIHIGFKKARDYISVANNSTAYQEIFDCLPQILSDATNNRIDVSRLAVYRLAPYNTQATRGYFTTLALLNYPTDFLEELKKNMKIFASQSYQNKDPRLFAVANDIDSSIPLTGELNDEGSSGSGGGAGSGKNGNSNNNNKNNDAFGSGNQGNQSSKQKATAAGMAMAAVGVSAICGAAMFIVARRYKRKRQGHRRTSSITSSQDGPEMRFNRNSSPALMGGALLSHDASTYGGTGGRDSHASGGNSARTANISAPVATENSLGWN</sequence>
<feature type="compositionally biased region" description="Low complexity" evidence="1">
    <location>
        <begin position="623"/>
        <end position="638"/>
    </location>
</feature>
<feature type="compositionally biased region" description="Polar residues" evidence="1">
    <location>
        <begin position="398"/>
        <end position="422"/>
    </location>
</feature>
<feature type="transmembrane region" description="Helical" evidence="2">
    <location>
        <begin position="652"/>
        <end position="674"/>
    </location>
</feature>
<feature type="region of interest" description="Disordered" evidence="1">
    <location>
        <begin position="678"/>
        <end position="706"/>
    </location>
</feature>
<feature type="compositionally biased region" description="Polar residues" evidence="1">
    <location>
        <begin position="180"/>
        <end position="196"/>
    </location>
</feature>
<evidence type="ECO:0000313" key="4">
    <source>
        <dbReference type="EMBL" id="TWU74340.1"/>
    </source>
</evidence>
<feature type="compositionally biased region" description="Low complexity" evidence="1">
    <location>
        <begin position="48"/>
        <end position="60"/>
    </location>
</feature>
<protein>
    <recommendedName>
        <fullName evidence="6">Basic proline-rich protein</fullName>
    </recommendedName>
</protein>
<evidence type="ECO:0000256" key="1">
    <source>
        <dbReference type="SAM" id="MobiDB-lite"/>
    </source>
</evidence>
<dbReference type="GO" id="GO:0006972">
    <property type="term" value="P:hyperosmotic response"/>
    <property type="evidence" value="ECO:0007669"/>
    <property type="project" value="TreeGrafter"/>
</dbReference>
<keyword evidence="2" id="KW-0812">Transmembrane</keyword>
<keyword evidence="3" id="KW-0732">Signal</keyword>
<dbReference type="GO" id="GO:0031505">
    <property type="term" value="P:fungal-type cell wall organization"/>
    <property type="evidence" value="ECO:0007669"/>
    <property type="project" value="TreeGrafter"/>
</dbReference>
<feature type="compositionally biased region" description="Basic and acidic residues" evidence="1">
    <location>
        <begin position="121"/>
        <end position="135"/>
    </location>
</feature>
<comment type="caution">
    <text evidence="4">The sequence shown here is derived from an EMBL/GenBank/DDBJ whole genome shotgun (WGS) entry which is preliminary data.</text>
</comment>
<dbReference type="InterPro" id="IPR039295">
    <property type="entry name" value="MSB2"/>
</dbReference>
<accession>A0A5C6G9N8</accession>
<reference evidence="5" key="1">
    <citation type="submission" date="2018-12" db="EMBL/GenBank/DDBJ databases">
        <title>The complete genome of Metarhizium rileyi, a key fungal pathogen of Lepidoptera.</title>
        <authorList>
            <person name="Binneck E."/>
            <person name="Lastra C.C.L."/>
            <person name="Sosa-Gomez D.R."/>
        </authorList>
    </citation>
    <scope>NUCLEOTIDE SEQUENCE [LARGE SCALE GENOMIC DNA]</scope>
    <source>
        <strain evidence="5">Cep018-CH2</strain>
    </source>
</reference>
<dbReference type="EMBL" id="SBHS01000012">
    <property type="protein sequence ID" value="TWU74340.1"/>
    <property type="molecule type" value="Genomic_DNA"/>
</dbReference>
<dbReference type="GO" id="GO:0007232">
    <property type="term" value="P:osmosensory signaling pathway via Sho1 osmosensor"/>
    <property type="evidence" value="ECO:0007669"/>
    <property type="project" value="InterPro"/>
</dbReference>
<feature type="region of interest" description="Disordered" evidence="1">
    <location>
        <begin position="438"/>
        <end position="469"/>
    </location>
</feature>
<keyword evidence="2" id="KW-1133">Transmembrane helix</keyword>
<name>A0A5C6G9N8_METRR</name>
<dbReference type="GO" id="GO:0005576">
    <property type="term" value="C:extracellular region"/>
    <property type="evidence" value="ECO:0007669"/>
    <property type="project" value="TreeGrafter"/>
</dbReference>
<keyword evidence="2" id="KW-0472">Membrane</keyword>
<feature type="compositionally biased region" description="Polar residues" evidence="1">
    <location>
        <begin position="438"/>
        <end position="454"/>
    </location>
</feature>
<feature type="compositionally biased region" description="Polar residues" evidence="1">
    <location>
        <begin position="733"/>
        <end position="756"/>
    </location>
</feature>
<feature type="compositionally biased region" description="Gly residues" evidence="1">
    <location>
        <begin position="612"/>
        <end position="622"/>
    </location>
</feature>
<feature type="region of interest" description="Disordered" evidence="1">
    <location>
        <begin position="719"/>
        <end position="756"/>
    </location>
</feature>
<feature type="compositionally biased region" description="Polar residues" evidence="1">
    <location>
        <begin position="254"/>
        <end position="276"/>
    </location>
</feature>
<feature type="region of interest" description="Disordered" evidence="1">
    <location>
        <begin position="387"/>
        <end position="422"/>
    </location>
</feature>
<feature type="compositionally biased region" description="Basic residues" evidence="1">
    <location>
        <begin position="678"/>
        <end position="687"/>
    </location>
</feature>
<evidence type="ECO:0000313" key="5">
    <source>
        <dbReference type="Proteomes" id="UP000317257"/>
    </source>
</evidence>
<feature type="compositionally biased region" description="Low complexity" evidence="1">
    <location>
        <begin position="455"/>
        <end position="466"/>
    </location>
</feature>
<feature type="region of interest" description="Disordered" evidence="1">
    <location>
        <begin position="602"/>
        <end position="648"/>
    </location>
</feature>
<dbReference type="GO" id="GO:0001402">
    <property type="term" value="P:signal transduction involved in filamentous growth"/>
    <property type="evidence" value="ECO:0007669"/>
    <property type="project" value="TreeGrafter"/>
</dbReference>
<dbReference type="PANTHER" id="PTHR35778">
    <property type="entry name" value="SIGNALING MUCIN HKR1-RELATED"/>
    <property type="match status" value="1"/>
</dbReference>